<dbReference type="RefSeq" id="WP_273628458.1">
    <property type="nucleotide sequence ID" value="NZ_CP117167.1"/>
</dbReference>
<keyword evidence="1" id="KW-0472">Membrane</keyword>
<feature type="transmembrane region" description="Helical" evidence="1">
    <location>
        <begin position="132"/>
        <end position="154"/>
    </location>
</feature>
<feature type="transmembrane region" description="Helical" evidence="1">
    <location>
        <begin position="220"/>
        <end position="240"/>
    </location>
</feature>
<dbReference type="EMBL" id="CP117167">
    <property type="protein sequence ID" value="WCT10313.1"/>
    <property type="molecule type" value="Genomic_DNA"/>
</dbReference>
<dbReference type="Proteomes" id="UP001216139">
    <property type="component" value="Chromosome"/>
</dbReference>
<feature type="transmembrane region" description="Helical" evidence="1">
    <location>
        <begin position="104"/>
        <end position="126"/>
    </location>
</feature>
<feature type="transmembrane region" description="Helical" evidence="1">
    <location>
        <begin position="15"/>
        <end position="35"/>
    </location>
</feature>
<protein>
    <recommendedName>
        <fullName evidence="4">Beta-carotene 15,15'-monooxygenase</fullName>
    </recommendedName>
</protein>
<accession>A0ABY7T3D1</accession>
<keyword evidence="1" id="KW-0812">Transmembrane</keyword>
<feature type="transmembrane region" description="Helical" evidence="1">
    <location>
        <begin position="322"/>
        <end position="355"/>
    </location>
</feature>
<gene>
    <name evidence="2" type="ORF">PQO05_16375</name>
</gene>
<organism evidence="2 3">
    <name type="scientific">Mucilaginibacter jinjuensis</name>
    <dbReference type="NCBI Taxonomy" id="1176721"/>
    <lineage>
        <taxon>Bacteria</taxon>
        <taxon>Pseudomonadati</taxon>
        <taxon>Bacteroidota</taxon>
        <taxon>Sphingobacteriia</taxon>
        <taxon>Sphingobacteriales</taxon>
        <taxon>Sphingobacteriaceae</taxon>
        <taxon>Mucilaginibacter</taxon>
    </lineage>
</organism>
<sequence>MSALTNVLNKVFAHGFYRAHAGMFIFIFLVLFGAVPGDMLISYHKSLMLAFLTSPLLLAVVFGVWLLYMVKAWHYVAGQLAAPHHQFLFYSISAYSKRDQFISWLVIQFNILLPIIVYGGITIGVGLTHQSYLASLGIVVYLLLLSVASAFFCIRLTQVLPEGKQLSLFLRFGKSMPKPYFSLFIWHIFNQKKVAYTIIKVISWIVITAVFALFDDVKHDTRVAGIAVLAIIVAHVAIVFEERVFEETFLRFGRNLPYGRSSLFGGFVLVYFAMLLPEIIWLFTRFDPMFAVELTLFALSAIMLFHSLLYRIGLTMDIYMQWVLGLFMLIFWIVMFKAMLLATLLCIAAAFVLFYFNYYKSFAVLPESEK</sequence>
<feature type="transmembrane region" description="Helical" evidence="1">
    <location>
        <begin position="261"/>
        <end position="283"/>
    </location>
</feature>
<evidence type="ECO:0000313" key="3">
    <source>
        <dbReference type="Proteomes" id="UP001216139"/>
    </source>
</evidence>
<keyword evidence="3" id="KW-1185">Reference proteome</keyword>
<proteinExistence type="predicted"/>
<evidence type="ECO:0000256" key="1">
    <source>
        <dbReference type="SAM" id="Phobius"/>
    </source>
</evidence>
<feature type="transmembrane region" description="Helical" evidence="1">
    <location>
        <begin position="47"/>
        <end position="67"/>
    </location>
</feature>
<evidence type="ECO:0000313" key="2">
    <source>
        <dbReference type="EMBL" id="WCT10313.1"/>
    </source>
</evidence>
<keyword evidence="1" id="KW-1133">Transmembrane helix</keyword>
<feature type="transmembrane region" description="Helical" evidence="1">
    <location>
        <begin position="194"/>
        <end position="214"/>
    </location>
</feature>
<reference evidence="2 3" key="1">
    <citation type="submission" date="2023-02" db="EMBL/GenBank/DDBJ databases">
        <title>Genome sequence of Mucilaginibacter jinjuensis strain KACC 16571.</title>
        <authorList>
            <person name="Kim S."/>
            <person name="Heo J."/>
            <person name="Kwon S.-W."/>
        </authorList>
    </citation>
    <scope>NUCLEOTIDE SEQUENCE [LARGE SCALE GENOMIC DNA]</scope>
    <source>
        <strain evidence="2 3">KACC 16571</strain>
    </source>
</reference>
<name>A0ABY7T3D1_9SPHI</name>
<evidence type="ECO:0008006" key="4">
    <source>
        <dbReference type="Google" id="ProtNLM"/>
    </source>
</evidence>
<feature type="transmembrane region" description="Helical" evidence="1">
    <location>
        <begin position="289"/>
        <end position="310"/>
    </location>
</feature>